<keyword evidence="3" id="KW-0119">Carbohydrate metabolism</keyword>
<dbReference type="Pfam" id="PF01915">
    <property type="entry name" value="Glyco_hydro_3_C"/>
    <property type="match status" value="1"/>
</dbReference>
<comment type="caution">
    <text evidence="6">The sequence shown here is derived from an EMBL/GenBank/DDBJ whole genome shotgun (WGS) entry which is preliminary data.</text>
</comment>
<feature type="domain" description="Fibronectin type III-like" evidence="5">
    <location>
        <begin position="574"/>
        <end position="645"/>
    </location>
</feature>
<dbReference type="InterPro" id="IPR002772">
    <property type="entry name" value="Glyco_hydro_3_C"/>
</dbReference>
<organism evidence="6 7">
    <name type="scientific">Williamsia serinedens</name>
    <dbReference type="NCBI Taxonomy" id="391736"/>
    <lineage>
        <taxon>Bacteria</taxon>
        <taxon>Bacillati</taxon>
        <taxon>Actinomycetota</taxon>
        <taxon>Actinomycetes</taxon>
        <taxon>Mycobacteriales</taxon>
        <taxon>Nocardiaceae</taxon>
        <taxon>Williamsia</taxon>
    </lineage>
</organism>
<dbReference type="Pfam" id="PF14310">
    <property type="entry name" value="Fn3-like"/>
    <property type="match status" value="1"/>
</dbReference>
<evidence type="ECO:0000256" key="2">
    <source>
        <dbReference type="ARBA" id="ARBA00022801"/>
    </source>
</evidence>
<dbReference type="InterPro" id="IPR026891">
    <property type="entry name" value="Fn3-like"/>
</dbReference>
<dbReference type="InterPro" id="IPR036962">
    <property type="entry name" value="Glyco_hydro_3_N_sf"/>
</dbReference>
<dbReference type="Gene3D" id="2.60.40.10">
    <property type="entry name" value="Immunoglobulins"/>
    <property type="match status" value="1"/>
</dbReference>
<keyword evidence="7" id="KW-1185">Reference proteome</keyword>
<keyword evidence="4" id="KW-0326">Glycosidase</keyword>
<dbReference type="SUPFAM" id="SSF52279">
    <property type="entry name" value="Beta-D-glucan exohydrolase, C-terminal domain"/>
    <property type="match status" value="1"/>
</dbReference>
<evidence type="ECO:0000313" key="6">
    <source>
        <dbReference type="EMBL" id="MCP2161585.1"/>
    </source>
</evidence>
<evidence type="ECO:0000256" key="4">
    <source>
        <dbReference type="RuleBase" id="RU361161"/>
    </source>
</evidence>
<evidence type="ECO:0000313" key="7">
    <source>
        <dbReference type="Proteomes" id="UP001205740"/>
    </source>
</evidence>
<dbReference type="RefSeq" id="WP_253655180.1">
    <property type="nucleotide sequence ID" value="NZ_BAAAOE010000001.1"/>
</dbReference>
<dbReference type="Pfam" id="PF00933">
    <property type="entry name" value="Glyco_hydro_3"/>
    <property type="match status" value="1"/>
</dbReference>
<name>A0ABT1H2Z2_9NOCA</name>
<evidence type="ECO:0000259" key="5">
    <source>
        <dbReference type="SMART" id="SM01217"/>
    </source>
</evidence>
<protein>
    <submittedName>
        <fullName evidence="6">Beta-glucosidase</fullName>
    </submittedName>
</protein>
<dbReference type="Gene3D" id="3.20.20.300">
    <property type="entry name" value="Glycoside hydrolase, family 3, N-terminal domain"/>
    <property type="match status" value="1"/>
</dbReference>
<dbReference type="SUPFAM" id="SSF51445">
    <property type="entry name" value="(Trans)glycosidases"/>
    <property type="match status" value="1"/>
</dbReference>
<dbReference type="PRINTS" id="PR00133">
    <property type="entry name" value="GLHYDRLASE3"/>
</dbReference>
<dbReference type="InterPro" id="IPR019800">
    <property type="entry name" value="Glyco_hydro_3_AS"/>
</dbReference>
<dbReference type="InterPro" id="IPR017853">
    <property type="entry name" value="GH"/>
</dbReference>
<dbReference type="InterPro" id="IPR050288">
    <property type="entry name" value="Cellulose_deg_GH3"/>
</dbReference>
<accession>A0ABT1H2Z2</accession>
<dbReference type="SMART" id="SM01217">
    <property type="entry name" value="Fn3_like"/>
    <property type="match status" value="1"/>
</dbReference>
<keyword evidence="2 4" id="KW-0378">Hydrolase</keyword>
<dbReference type="PROSITE" id="PS00775">
    <property type="entry name" value="GLYCOSYL_HYDROL_F3"/>
    <property type="match status" value="1"/>
</dbReference>
<dbReference type="PANTHER" id="PTHR42715">
    <property type="entry name" value="BETA-GLUCOSIDASE"/>
    <property type="match status" value="1"/>
</dbReference>
<dbReference type="InterPro" id="IPR001764">
    <property type="entry name" value="Glyco_hydro_3_N"/>
</dbReference>
<dbReference type="InterPro" id="IPR013783">
    <property type="entry name" value="Ig-like_fold"/>
</dbReference>
<sequence>MTDEGSIDDRTRLTRGADFWSTEAVGEVPSLVLTDGPHGVRRQRGDADHLGIADSEPATCFPPAVGLAQSWDRDLVERVGAALGREARALGVDVLLGPGVNIKRDPRGGRNFEYFSEDPVVAGTLGAAWVTGVQGAGVAASLKHFALNQAETDRMRSSSDVDPRTVREIYLRAFEHIVRTARPWTVMCSYNRINGVYAAENRWLLTDVLRGEWGFDGLVVSDWGAVRDRVAALRAGLDLTMPGDGGAGDAAVAAAVGSGDLDPADLDRATTAVATLARRTAAGRDQRDDVDHDAHHRLAREAAARCVVLLKNDDDVLPLRAGARIAVIGEFAQLPRYQGGGSSHVTATRVDIPVDEIRSRAGDEMVTAVAGVTTDGSGDAVGLRATAAGAAADADVAVVFLGLGEKQESEGFDRTDIELPSDQLELVAAVIAAQPRTVVVLSHGGVVRVAPFVDDVPAILDGGLLGQAGGGALADVLFGAVNPSGRLAETLPVRLADCPSYLDFPGGHSHLRYGEGIFVGYRGFDARGLDVAFPFGHGLSYTRFAYTDLDVTVDDEVLSIGVTVTNTGPVVGREVVQAYVGRTESSVTRPPRELKSFAVTPDLEPSASHRLSMTIDRDALAHWDVRVDRWVVEGGAWDVEIGASSRDIRLEASVTVAGDDVDLPITWQSTLAEALADPAVAEALSSSMPDGAGEMAGSDLLTLVGSMPLDRLRNFGLTSPALIDLLGDPDAG</sequence>
<dbReference type="Proteomes" id="UP001205740">
    <property type="component" value="Unassembled WGS sequence"/>
</dbReference>
<dbReference type="InterPro" id="IPR036881">
    <property type="entry name" value="Glyco_hydro_3_C_sf"/>
</dbReference>
<proteinExistence type="inferred from homology"/>
<dbReference type="Gene3D" id="3.40.50.1700">
    <property type="entry name" value="Glycoside hydrolase family 3 C-terminal domain"/>
    <property type="match status" value="1"/>
</dbReference>
<dbReference type="EMBL" id="JAMTCG010000005">
    <property type="protein sequence ID" value="MCP2161585.1"/>
    <property type="molecule type" value="Genomic_DNA"/>
</dbReference>
<evidence type="ECO:0000256" key="1">
    <source>
        <dbReference type="ARBA" id="ARBA00005336"/>
    </source>
</evidence>
<comment type="similarity">
    <text evidence="1 4">Belongs to the glycosyl hydrolase 3 family.</text>
</comment>
<gene>
    <name evidence="6" type="ORF">LX12_002784</name>
</gene>
<dbReference type="PANTHER" id="PTHR42715:SF10">
    <property type="entry name" value="BETA-GLUCOSIDASE"/>
    <property type="match status" value="1"/>
</dbReference>
<evidence type="ECO:0000256" key="3">
    <source>
        <dbReference type="ARBA" id="ARBA00023277"/>
    </source>
</evidence>
<reference evidence="6 7" key="1">
    <citation type="submission" date="2022-06" db="EMBL/GenBank/DDBJ databases">
        <title>Genomic Encyclopedia of Archaeal and Bacterial Type Strains, Phase II (KMG-II): from individual species to whole genera.</title>
        <authorList>
            <person name="Goeker M."/>
        </authorList>
    </citation>
    <scope>NUCLEOTIDE SEQUENCE [LARGE SCALE GENOMIC DNA]</scope>
    <source>
        <strain evidence="6 7">DSM 45037</strain>
    </source>
</reference>